<dbReference type="Proteomes" id="UP000321518">
    <property type="component" value="Unassembled WGS sequence"/>
</dbReference>
<evidence type="ECO:0000256" key="2">
    <source>
        <dbReference type="ARBA" id="ARBA00022630"/>
    </source>
</evidence>
<protein>
    <submittedName>
        <fullName evidence="7">Dimethylaniline monooxygenase</fullName>
    </submittedName>
</protein>
<dbReference type="SUPFAM" id="SSF51905">
    <property type="entry name" value="FAD/NAD(P)-binding domain"/>
    <property type="match status" value="1"/>
</dbReference>
<organism evidence="7 8">
    <name type="scientific">Rhodotorula toruloides</name>
    <name type="common">Yeast</name>
    <name type="synonym">Rhodosporidium toruloides</name>
    <dbReference type="NCBI Taxonomy" id="5286"/>
    <lineage>
        <taxon>Eukaryota</taxon>
        <taxon>Fungi</taxon>
        <taxon>Dikarya</taxon>
        <taxon>Basidiomycota</taxon>
        <taxon>Pucciniomycotina</taxon>
        <taxon>Microbotryomycetes</taxon>
        <taxon>Sporidiobolales</taxon>
        <taxon>Sporidiobolaceae</taxon>
        <taxon>Rhodotorula</taxon>
    </lineage>
</organism>
<dbReference type="InterPro" id="IPR036188">
    <property type="entry name" value="FAD/NAD-bd_sf"/>
</dbReference>
<comment type="similarity">
    <text evidence="1">Belongs to the FMO family.</text>
</comment>
<keyword evidence="2" id="KW-0285">Flavoprotein</keyword>
<reference evidence="7 8" key="1">
    <citation type="submission" date="2019-07" db="EMBL/GenBank/DDBJ databases">
        <title>Rhodotorula toruloides NBRC10032 genome sequencing.</title>
        <authorList>
            <person name="Shida Y."/>
            <person name="Takaku H."/>
            <person name="Ogasawara W."/>
            <person name="Mori K."/>
        </authorList>
    </citation>
    <scope>NUCLEOTIDE SEQUENCE [LARGE SCALE GENOMIC DNA]</scope>
    <source>
        <strain evidence="7 8">NBRC10032</strain>
    </source>
</reference>
<dbReference type="GO" id="GO:0050660">
    <property type="term" value="F:flavin adenine dinucleotide binding"/>
    <property type="evidence" value="ECO:0007669"/>
    <property type="project" value="InterPro"/>
</dbReference>
<evidence type="ECO:0000256" key="6">
    <source>
        <dbReference type="SAM" id="Phobius"/>
    </source>
</evidence>
<keyword evidence="6" id="KW-1133">Transmembrane helix</keyword>
<dbReference type="InterPro" id="IPR020946">
    <property type="entry name" value="Flavin_mOase-like"/>
</dbReference>
<dbReference type="PRINTS" id="PR00368">
    <property type="entry name" value="FADPNR"/>
</dbReference>
<evidence type="ECO:0000256" key="1">
    <source>
        <dbReference type="ARBA" id="ARBA00009183"/>
    </source>
</evidence>
<keyword evidence="7" id="KW-0503">Monooxygenase</keyword>
<evidence type="ECO:0000313" key="7">
    <source>
        <dbReference type="EMBL" id="GEM09279.1"/>
    </source>
</evidence>
<sequence length="577" mass="64186">MADSDHSDDTAVNSSPRQSPRRGNLRSRPSSASSPAILKAPFHAAYSLVHALVYAPIAWVSFAFYLIYQEAIRFVFASPGPHIPRGKPYGRIAIIGAGLTGVSTAAHAVDHGFEVVIFEAEDGVGGVWARENSTSQLQLNSILYRFHPSVKWSRGFPKRDEIISQIKAVWERYGLESRTRFGYRVTKVSRDTTTSTDPREGGHARWIINDGKEGVFDAVVCALGTCGDPKLIELEGQDSFAGQIVHSSQLDDADLEGKKVVIIGSGASGVEAAELAVAKKAGDVVMLARSDKWVIPRNTFVDILLSLQPFGREMPLSFIPEWLIRKFHYRDLQDLSPSSKGLFEGTPIVNDEFLQHVRQGKVSYKRGDTKRVVRQGIQFVERERGTQTGDGGDETLISADVLIIATGYKRPSIDFLPKDLFPTDEDRSYSPPSLYLQNFSTEDWSVLLTNASYKDGLGTVGNWHIGLLARILFVFLLDESTRPKPAAMKTWVDVINWIKREAWGESSSGLTFFTYSEMCIWILIFHFFNPRRLPWLFFILFGFGVRPGMPHTASVEGIKNAEEVAVGIGRRVRGEGR</sequence>
<dbReference type="AlphaFoldDB" id="A0A511KFX2"/>
<dbReference type="Gene3D" id="3.50.50.60">
    <property type="entry name" value="FAD/NAD(P)-binding domain"/>
    <property type="match status" value="1"/>
</dbReference>
<dbReference type="Pfam" id="PF00743">
    <property type="entry name" value="FMO-like"/>
    <property type="match status" value="1"/>
</dbReference>
<keyword evidence="4" id="KW-0560">Oxidoreductase</keyword>
<evidence type="ECO:0000313" key="8">
    <source>
        <dbReference type="Proteomes" id="UP000321518"/>
    </source>
</evidence>
<accession>A0A511KFX2</accession>
<dbReference type="GO" id="GO:0004499">
    <property type="term" value="F:N,N-dimethylaniline monooxygenase activity"/>
    <property type="evidence" value="ECO:0007669"/>
    <property type="project" value="InterPro"/>
</dbReference>
<keyword evidence="6" id="KW-0472">Membrane</keyword>
<feature type="transmembrane region" description="Helical" evidence="6">
    <location>
        <begin position="44"/>
        <end position="68"/>
    </location>
</feature>
<keyword evidence="6" id="KW-0812">Transmembrane</keyword>
<gene>
    <name evidence="7" type="ORF">Rt10032_c07g3296</name>
</gene>
<dbReference type="PANTHER" id="PTHR23023">
    <property type="entry name" value="DIMETHYLANILINE MONOOXYGENASE"/>
    <property type="match status" value="1"/>
</dbReference>
<evidence type="ECO:0000256" key="5">
    <source>
        <dbReference type="SAM" id="MobiDB-lite"/>
    </source>
</evidence>
<comment type="caution">
    <text evidence="7">The sequence shown here is derived from an EMBL/GenBank/DDBJ whole genome shotgun (WGS) entry which is preliminary data.</text>
</comment>
<dbReference type="GO" id="GO:0050661">
    <property type="term" value="F:NADP binding"/>
    <property type="evidence" value="ECO:0007669"/>
    <property type="project" value="InterPro"/>
</dbReference>
<dbReference type="EMBL" id="BJWK01000007">
    <property type="protein sequence ID" value="GEM09279.1"/>
    <property type="molecule type" value="Genomic_DNA"/>
</dbReference>
<feature type="region of interest" description="Disordered" evidence="5">
    <location>
        <begin position="1"/>
        <end position="33"/>
    </location>
</feature>
<keyword evidence="3" id="KW-0274">FAD</keyword>
<dbReference type="InterPro" id="IPR050346">
    <property type="entry name" value="FMO-like"/>
</dbReference>
<name>A0A511KFX2_RHOTO</name>
<evidence type="ECO:0000256" key="3">
    <source>
        <dbReference type="ARBA" id="ARBA00022827"/>
    </source>
</evidence>
<proteinExistence type="inferred from homology"/>
<dbReference type="OrthoDB" id="66881at2759"/>
<evidence type="ECO:0000256" key="4">
    <source>
        <dbReference type="ARBA" id="ARBA00023002"/>
    </source>
</evidence>